<dbReference type="PROSITE" id="PS50191">
    <property type="entry name" value="CRAL_TRIO"/>
    <property type="match status" value="1"/>
</dbReference>
<dbReference type="InterPro" id="IPR001251">
    <property type="entry name" value="CRAL-TRIO_dom"/>
</dbReference>
<feature type="domain" description="CRAL-TRIO" evidence="1">
    <location>
        <begin position="8"/>
        <end position="194"/>
    </location>
</feature>
<protein>
    <recommendedName>
        <fullName evidence="1">CRAL-TRIO domain-containing protein</fullName>
    </recommendedName>
</protein>
<reference evidence="2" key="1">
    <citation type="submission" date="2021-06" db="EMBL/GenBank/DDBJ databases">
        <authorList>
            <person name="Hodson N. C."/>
            <person name="Mongue J. A."/>
            <person name="Jaron S. K."/>
        </authorList>
    </citation>
    <scope>NUCLEOTIDE SEQUENCE</scope>
</reference>
<gene>
    <name evidence="2" type="ORF">AFUS01_LOCUS44284</name>
</gene>
<dbReference type="InterPro" id="IPR051064">
    <property type="entry name" value="SEC14/CRAL-TRIO_domain"/>
</dbReference>
<comment type="caution">
    <text evidence="2">The sequence shown here is derived from an EMBL/GenBank/DDBJ whole genome shotgun (WGS) entry which is preliminary data.</text>
</comment>
<dbReference type="Proteomes" id="UP000708208">
    <property type="component" value="Unassembled WGS sequence"/>
</dbReference>
<dbReference type="OrthoDB" id="8292922at2759"/>
<dbReference type="Pfam" id="PF00650">
    <property type="entry name" value="CRAL_TRIO"/>
    <property type="match status" value="1"/>
</dbReference>
<dbReference type="AlphaFoldDB" id="A0A8J2LG90"/>
<name>A0A8J2LG90_9HEXA</name>
<dbReference type="PANTHER" id="PTHR23324">
    <property type="entry name" value="SEC14 RELATED PROTEIN"/>
    <property type="match status" value="1"/>
</dbReference>
<dbReference type="PANTHER" id="PTHR23324:SF83">
    <property type="entry name" value="SEC14-LIKE PROTEIN 2"/>
    <property type="match status" value="1"/>
</dbReference>
<evidence type="ECO:0000259" key="1">
    <source>
        <dbReference type="PROSITE" id="PS50191"/>
    </source>
</evidence>
<evidence type="ECO:0000313" key="2">
    <source>
        <dbReference type="EMBL" id="CAG7834828.1"/>
    </source>
</evidence>
<accession>A0A8J2LG90</accession>
<proteinExistence type="predicted"/>
<evidence type="ECO:0000313" key="3">
    <source>
        <dbReference type="Proteomes" id="UP000708208"/>
    </source>
</evidence>
<sequence length="196" mass="22646">MKATKVEYIPEIASQFKVASHPKSKSGYPVYQAFAGRFRFRDTIAKHGKESVIYYWMQLLAKAESFIVDWNRGLHKQYGNSVSNWPLSRKSWVILDMASIQYMELLSRDVISIFLALVKMAINYFPAIEGNLIFLNAGRIMEFFFKMIRPMLKGSNIDMYVMGSKDEKYKSFVLEYVDANQLMESFGGILSDDLLL</sequence>
<keyword evidence="3" id="KW-1185">Reference proteome</keyword>
<organism evidence="2 3">
    <name type="scientific">Allacma fusca</name>
    <dbReference type="NCBI Taxonomy" id="39272"/>
    <lineage>
        <taxon>Eukaryota</taxon>
        <taxon>Metazoa</taxon>
        <taxon>Ecdysozoa</taxon>
        <taxon>Arthropoda</taxon>
        <taxon>Hexapoda</taxon>
        <taxon>Collembola</taxon>
        <taxon>Symphypleona</taxon>
        <taxon>Sminthuridae</taxon>
        <taxon>Allacma</taxon>
    </lineage>
</organism>
<dbReference type="EMBL" id="CAJVCH010570404">
    <property type="protein sequence ID" value="CAG7834828.1"/>
    <property type="molecule type" value="Genomic_DNA"/>
</dbReference>
<dbReference type="GO" id="GO:0005737">
    <property type="term" value="C:cytoplasm"/>
    <property type="evidence" value="ECO:0007669"/>
    <property type="project" value="TreeGrafter"/>
</dbReference>